<name>A0A2S1SHX8_9FLAO</name>
<reference evidence="11 12" key="1">
    <citation type="submission" date="2018-05" db="EMBL/GenBank/DDBJ databases">
        <title>Genome sequencing of Flavobacterium sp. HYN0049.</title>
        <authorList>
            <person name="Yi H."/>
            <person name="Baek C."/>
        </authorList>
    </citation>
    <scope>NUCLEOTIDE SEQUENCE [LARGE SCALE GENOMIC DNA]</scope>
    <source>
        <strain evidence="11 12">HYN0049</strain>
    </source>
</reference>
<gene>
    <name evidence="11" type="ORF">HYN49_08940</name>
</gene>
<evidence type="ECO:0000256" key="3">
    <source>
        <dbReference type="ARBA" id="ARBA00022692"/>
    </source>
</evidence>
<dbReference type="AlphaFoldDB" id="A0A2S1SHX8"/>
<dbReference type="Proteomes" id="UP000244937">
    <property type="component" value="Chromosome"/>
</dbReference>
<keyword evidence="5 7" id="KW-0472">Membrane</keyword>
<comment type="subcellular location">
    <subcellularLocation>
        <location evidence="1">Cell membrane</location>
        <topology evidence="1">Single-pass membrane protein</topology>
    </subcellularLocation>
</comment>
<dbReference type="EMBL" id="CP029187">
    <property type="protein sequence ID" value="AWI26013.1"/>
    <property type="molecule type" value="Genomic_DNA"/>
</dbReference>
<dbReference type="Pfam" id="PF04024">
    <property type="entry name" value="PspC"/>
    <property type="match status" value="1"/>
</dbReference>
<feature type="transmembrane region" description="Helical" evidence="7">
    <location>
        <begin position="287"/>
        <end position="314"/>
    </location>
</feature>
<evidence type="ECO:0000256" key="6">
    <source>
        <dbReference type="SAM" id="MobiDB-lite"/>
    </source>
</evidence>
<feature type="domain" description="PspC-related ToastRack" evidence="10">
    <location>
        <begin position="393"/>
        <end position="527"/>
    </location>
</feature>
<evidence type="ECO:0000259" key="9">
    <source>
        <dbReference type="Pfam" id="PF22571"/>
    </source>
</evidence>
<proteinExistence type="predicted"/>
<feature type="transmembrane region" description="Helical" evidence="7">
    <location>
        <begin position="240"/>
        <end position="267"/>
    </location>
</feature>
<feature type="domain" description="PspC-related transmembrane region" evidence="9">
    <location>
        <begin position="209"/>
        <end position="347"/>
    </location>
</feature>
<accession>A0A2S1SHX8</accession>
<dbReference type="InterPro" id="IPR054319">
    <property type="entry name" value="PspC-rel_ToastRack"/>
</dbReference>
<keyword evidence="12" id="KW-1185">Reference proteome</keyword>
<dbReference type="InterPro" id="IPR054321">
    <property type="entry name" value="PspC-rel_TM"/>
</dbReference>
<evidence type="ECO:0000313" key="11">
    <source>
        <dbReference type="EMBL" id="AWI26013.1"/>
    </source>
</evidence>
<feature type="compositionally biased region" description="Polar residues" evidence="6">
    <location>
        <begin position="95"/>
        <end position="107"/>
    </location>
</feature>
<keyword evidence="2" id="KW-1003">Cell membrane</keyword>
<feature type="transmembrane region" description="Helical" evidence="7">
    <location>
        <begin position="326"/>
        <end position="344"/>
    </location>
</feature>
<evidence type="ECO:0000313" key="12">
    <source>
        <dbReference type="Proteomes" id="UP000244937"/>
    </source>
</evidence>
<feature type="region of interest" description="Disordered" evidence="6">
    <location>
        <begin position="566"/>
        <end position="597"/>
    </location>
</feature>
<evidence type="ECO:0000259" key="10">
    <source>
        <dbReference type="Pfam" id="PF22744"/>
    </source>
</evidence>
<dbReference type="InterPro" id="IPR052027">
    <property type="entry name" value="PspC"/>
</dbReference>
<keyword evidence="4 7" id="KW-1133">Transmembrane helix</keyword>
<dbReference type="PANTHER" id="PTHR33885:SF3">
    <property type="entry name" value="PHAGE SHOCK PROTEIN C"/>
    <property type="match status" value="1"/>
</dbReference>
<evidence type="ECO:0000256" key="4">
    <source>
        <dbReference type="ARBA" id="ARBA00022989"/>
    </source>
</evidence>
<dbReference type="InterPro" id="IPR007168">
    <property type="entry name" value="Phageshock_PspC_N"/>
</dbReference>
<dbReference type="OrthoDB" id="5772680at2"/>
<dbReference type="KEGG" id="fpal:HYN49_08940"/>
<dbReference type="RefSeq" id="WP_108903793.1">
    <property type="nucleotide sequence ID" value="NZ_CP029187.1"/>
</dbReference>
<dbReference type="GO" id="GO:0005886">
    <property type="term" value="C:plasma membrane"/>
    <property type="evidence" value="ECO:0007669"/>
    <property type="project" value="UniProtKB-SubCell"/>
</dbReference>
<dbReference type="Pfam" id="PF22571">
    <property type="entry name" value="LiaI-LiaF-TM_PspC"/>
    <property type="match status" value="1"/>
</dbReference>
<protein>
    <submittedName>
        <fullName evidence="11">Uncharacterized protein</fullName>
    </submittedName>
</protein>
<dbReference type="PANTHER" id="PTHR33885">
    <property type="entry name" value="PHAGE SHOCK PROTEIN C"/>
    <property type="match status" value="1"/>
</dbReference>
<evidence type="ECO:0000256" key="7">
    <source>
        <dbReference type="SAM" id="Phobius"/>
    </source>
</evidence>
<feature type="region of interest" description="Disordered" evidence="6">
    <location>
        <begin position="85"/>
        <end position="111"/>
    </location>
</feature>
<evidence type="ECO:0000256" key="5">
    <source>
        <dbReference type="ARBA" id="ARBA00023136"/>
    </source>
</evidence>
<evidence type="ECO:0000256" key="1">
    <source>
        <dbReference type="ARBA" id="ARBA00004162"/>
    </source>
</evidence>
<dbReference type="Pfam" id="PF22744">
    <property type="entry name" value="Toast-rack_PspC-Cterm"/>
    <property type="match status" value="1"/>
</dbReference>
<sequence>MNKTVNINLGGMFFYIDEDAYQKLSRYFDAIKRSLSNSNGQDEIIRDIEMRIAELISEKHTNPKQVISLKELDEVIQIMGQPEDYRLDNEDNDGTAKNSNTFDSNPNGPVKKKLYRDREHGMVGGVLAGLGHYFGVDKVWLRIALLLLVFFYGTGILAYIILWIVMPEAVTTSEKLEMHGEPITISNIEKKVREEFDNVAERIKNADYDKMGKQAKHTAGQFSTSIGDVIVNIFKVFAKVFGVILIICSIPVVISLLIGVFTLGSIHFMRYPWSDYIEAGNFSEYPIWVFGLLMFFSIGIPFFFLALLGFKLLITNMRSIGSAAKYTLLGLWLVSIGLLIAMGINEAVERSEEGRATQKQSFTLNPQDTLQISFKHNDFYARNVHDRDGIKITQDSTDAPVMYSNNVRLYIEKTSEASPYISIEKQARGNSVSNARKVAEKIRYSYKISGNKLILDNYWLTDTSNKFRDQDVEVHLYLPEGTKFKADESVRDYDNSYDEFFNLHFSSDEYIYKVEHEQVKCLNCPENENEFGDVAGAVQVSSNSDTITTATTTTTIRDENGKVIIETKTPAPPPAPAAPGTGGKGLTTDKNGTIIKK</sequence>
<evidence type="ECO:0000259" key="8">
    <source>
        <dbReference type="Pfam" id="PF04024"/>
    </source>
</evidence>
<evidence type="ECO:0000256" key="2">
    <source>
        <dbReference type="ARBA" id="ARBA00022475"/>
    </source>
</evidence>
<feature type="transmembrane region" description="Helical" evidence="7">
    <location>
        <begin position="142"/>
        <end position="165"/>
    </location>
</feature>
<organism evidence="11 12">
    <name type="scientific">Flavobacterium pallidum</name>
    <dbReference type="NCBI Taxonomy" id="2172098"/>
    <lineage>
        <taxon>Bacteria</taxon>
        <taxon>Pseudomonadati</taxon>
        <taxon>Bacteroidota</taxon>
        <taxon>Flavobacteriia</taxon>
        <taxon>Flavobacteriales</taxon>
        <taxon>Flavobacteriaceae</taxon>
        <taxon>Flavobacterium</taxon>
    </lineage>
</organism>
<feature type="domain" description="Phage shock protein PspC N-terminal" evidence="8">
    <location>
        <begin position="112"/>
        <end position="169"/>
    </location>
</feature>
<keyword evidence="3 7" id="KW-0812">Transmembrane</keyword>